<dbReference type="NCBIfam" id="TIGR03026">
    <property type="entry name" value="NDP-sugDHase"/>
    <property type="match status" value="1"/>
</dbReference>
<dbReference type="Pfam" id="PF03720">
    <property type="entry name" value="UDPG_MGDP_dh_C"/>
    <property type="match status" value="1"/>
</dbReference>
<dbReference type="InterPro" id="IPR001732">
    <property type="entry name" value="UDP-Glc/GDP-Man_DH_N"/>
</dbReference>
<protein>
    <recommendedName>
        <fullName evidence="3">UDP-glucose 6-dehydrogenase</fullName>
        <ecNumber evidence="3">1.1.1.22</ecNumber>
    </recommendedName>
</protein>
<dbReference type="EMBL" id="CP078093">
    <property type="protein sequence ID" value="QXM07435.1"/>
    <property type="molecule type" value="Genomic_DNA"/>
</dbReference>
<accession>A0ABX8RI67</accession>
<keyword evidence="1 3" id="KW-0560">Oxidoreductase</keyword>
<comment type="catalytic activity">
    <reaction evidence="3">
        <text>UDP-alpha-D-glucose + 2 NAD(+) + H2O = UDP-alpha-D-glucuronate + 2 NADH + 3 H(+)</text>
        <dbReference type="Rhea" id="RHEA:23596"/>
        <dbReference type="ChEBI" id="CHEBI:15377"/>
        <dbReference type="ChEBI" id="CHEBI:15378"/>
        <dbReference type="ChEBI" id="CHEBI:57540"/>
        <dbReference type="ChEBI" id="CHEBI:57945"/>
        <dbReference type="ChEBI" id="CHEBI:58052"/>
        <dbReference type="ChEBI" id="CHEBI:58885"/>
        <dbReference type="EC" id="1.1.1.22"/>
    </reaction>
</comment>
<feature type="domain" description="UDP-glucose/GDP-mannose dehydrogenase C-terminal" evidence="4">
    <location>
        <begin position="313"/>
        <end position="419"/>
    </location>
</feature>
<dbReference type="PANTHER" id="PTHR43750">
    <property type="entry name" value="UDP-GLUCOSE 6-DEHYDROGENASE TUAD"/>
    <property type="match status" value="1"/>
</dbReference>
<dbReference type="PANTHER" id="PTHR43750:SF3">
    <property type="entry name" value="UDP-GLUCOSE 6-DEHYDROGENASE TUAD"/>
    <property type="match status" value="1"/>
</dbReference>
<dbReference type="InterPro" id="IPR014027">
    <property type="entry name" value="UDP-Glc/GDP-Man_DH_C"/>
</dbReference>
<comment type="similarity">
    <text evidence="3">Belongs to the UDP-glucose/GDP-mannose dehydrogenase family.</text>
</comment>
<dbReference type="SMART" id="SM00984">
    <property type="entry name" value="UDPG_MGDP_dh_C"/>
    <property type="match status" value="1"/>
</dbReference>
<organism evidence="5 6">
    <name type="scientific">Crassaminicella indica</name>
    <dbReference type="NCBI Taxonomy" id="2855394"/>
    <lineage>
        <taxon>Bacteria</taxon>
        <taxon>Bacillati</taxon>
        <taxon>Bacillota</taxon>
        <taxon>Clostridia</taxon>
        <taxon>Eubacteriales</taxon>
        <taxon>Clostridiaceae</taxon>
        <taxon>Crassaminicella</taxon>
    </lineage>
</organism>
<reference evidence="5" key="1">
    <citation type="submission" date="2021-07" db="EMBL/GenBank/DDBJ databases">
        <title>Complete genome sequence of Crassaminicella sp. 143-21, isolated from a deep-sea hydrothermal vent.</title>
        <authorList>
            <person name="Li X."/>
        </authorList>
    </citation>
    <scope>NUCLEOTIDE SEQUENCE</scope>
    <source>
        <strain evidence="5">143-21</strain>
    </source>
</reference>
<evidence type="ECO:0000259" key="4">
    <source>
        <dbReference type="SMART" id="SM00984"/>
    </source>
</evidence>
<keyword evidence="2 3" id="KW-0520">NAD</keyword>
<dbReference type="Pfam" id="PF00984">
    <property type="entry name" value="UDPG_MGDP_dh"/>
    <property type="match status" value="1"/>
</dbReference>
<gene>
    <name evidence="5" type="ORF">KVH43_08335</name>
</gene>
<evidence type="ECO:0000256" key="3">
    <source>
        <dbReference type="PIRNR" id="PIRNR000124"/>
    </source>
</evidence>
<dbReference type="InterPro" id="IPR014026">
    <property type="entry name" value="UDP-Glc/GDP-Man_DH_dimer"/>
</dbReference>
<dbReference type="InterPro" id="IPR017476">
    <property type="entry name" value="UDP-Glc/GDP-Man"/>
</dbReference>
<name>A0ABX8RI67_9CLOT</name>
<evidence type="ECO:0000313" key="5">
    <source>
        <dbReference type="EMBL" id="QXM07435.1"/>
    </source>
</evidence>
<keyword evidence="6" id="KW-1185">Reference proteome</keyword>
<dbReference type="PIRSF" id="PIRSF000124">
    <property type="entry name" value="UDPglc_GDPman_dh"/>
    <property type="match status" value="1"/>
</dbReference>
<dbReference type="PIRSF" id="PIRSF500134">
    <property type="entry name" value="UDPglc_DH_bac"/>
    <property type="match status" value="1"/>
</dbReference>
<sequence>MLKIGVVGGLGHIGLIQAVCLAKIGYKTIAYDIDKMKIEGILKGKMPFYEEGLAELIMETINKNLLKFTSNIKDLKRADIIFICVGTPSFPNGEADLSQVYSAVEQVAENRDSHCIVVIKSTVSVGTCRKLTDNLKNKGLSERITIVSNPEFLKEGSGIKDFWNPTRIIVGSEIEQIGKEVSKLYQPQGVPVLLTSWENAEMIKLVSNAFLATKISFINEISFLSEKAGADIRIISKGIGLDPRINPHFLEAGVGFSGPCLEKDLKSLIYQFQKKQEKASILESVLQVNERQRQRIIEKLEEQLGTLKGKKIGVLGMAFKENTDDVRRSHSLEIVKNIIAQGGIVTVTDPCVKKPEDGGISKEELSNVEWVESPLEAAKGKDAILILTAWEEYKKLDIDKVKEAMINPLIIDGRNLFEVEDMKAKNIHYIGVGI</sequence>
<proteinExistence type="inferred from homology"/>
<dbReference type="InterPro" id="IPR028357">
    <property type="entry name" value="UDPglc_DH_bac"/>
</dbReference>
<evidence type="ECO:0000313" key="6">
    <source>
        <dbReference type="Proteomes" id="UP000886818"/>
    </source>
</evidence>
<evidence type="ECO:0000256" key="1">
    <source>
        <dbReference type="ARBA" id="ARBA00023002"/>
    </source>
</evidence>
<dbReference type="Pfam" id="PF03721">
    <property type="entry name" value="UDPG_MGDP_dh_N"/>
    <property type="match status" value="1"/>
</dbReference>
<dbReference type="EC" id="1.1.1.22" evidence="3"/>
<evidence type="ECO:0000256" key="2">
    <source>
        <dbReference type="ARBA" id="ARBA00023027"/>
    </source>
</evidence>
<dbReference type="Proteomes" id="UP000886818">
    <property type="component" value="Chromosome"/>
</dbReference>